<dbReference type="RefSeq" id="WP_274493451.1">
    <property type="nucleotide sequence ID" value="NZ_CP118166.1"/>
</dbReference>
<dbReference type="InterPro" id="IPR037217">
    <property type="entry name" value="Trp/Indoleamine_2_3_dOase-like"/>
</dbReference>
<organism evidence="1 2">
    <name type="scientific">Hyphococcus flavus</name>
    <dbReference type="NCBI Taxonomy" id="1866326"/>
    <lineage>
        <taxon>Bacteria</taxon>
        <taxon>Pseudomonadati</taxon>
        <taxon>Pseudomonadota</taxon>
        <taxon>Alphaproteobacteria</taxon>
        <taxon>Parvularculales</taxon>
        <taxon>Parvularculaceae</taxon>
        <taxon>Hyphococcus</taxon>
    </lineage>
</organism>
<dbReference type="KEGG" id="hfl:PUV54_16550"/>
<name>A0AAE9ZEW7_9PROT</name>
<dbReference type="EMBL" id="CP118166">
    <property type="protein sequence ID" value="WDI31563.1"/>
    <property type="molecule type" value="Genomic_DNA"/>
</dbReference>
<protein>
    <submittedName>
        <fullName evidence="1">DUF1864 family protein</fullName>
    </submittedName>
</protein>
<dbReference type="Gene3D" id="1.20.58.480">
    <property type="match status" value="1"/>
</dbReference>
<dbReference type="GO" id="GO:0020037">
    <property type="term" value="F:heme binding"/>
    <property type="evidence" value="ECO:0007669"/>
    <property type="project" value="InterPro"/>
</dbReference>
<dbReference type="Pfam" id="PF08933">
    <property type="entry name" value="PrnB"/>
    <property type="match status" value="1"/>
</dbReference>
<evidence type="ECO:0000313" key="2">
    <source>
        <dbReference type="Proteomes" id="UP001214043"/>
    </source>
</evidence>
<dbReference type="GO" id="GO:0046872">
    <property type="term" value="F:metal ion binding"/>
    <property type="evidence" value="ECO:0007669"/>
    <property type="project" value="InterPro"/>
</dbReference>
<dbReference type="AlphaFoldDB" id="A0AAE9ZEW7"/>
<reference evidence="1" key="1">
    <citation type="submission" date="2023-02" db="EMBL/GenBank/DDBJ databases">
        <title>Genome sequence of Hyphococcus flavus.</title>
        <authorList>
            <person name="Rong J.-C."/>
            <person name="Zhao Q."/>
            <person name="Yi M."/>
            <person name="Wu J.-Y."/>
        </authorList>
    </citation>
    <scope>NUCLEOTIDE SEQUENCE</scope>
    <source>
        <strain evidence="1">MCCC 1K03223</strain>
    </source>
</reference>
<dbReference type="InterPro" id="IPR015029">
    <property type="entry name" value="PrnB"/>
</dbReference>
<proteinExistence type="predicted"/>
<dbReference type="SUPFAM" id="SSF140959">
    <property type="entry name" value="Indolic compounds 2,3-dioxygenase-like"/>
    <property type="match status" value="1"/>
</dbReference>
<dbReference type="GO" id="GO:0019441">
    <property type="term" value="P:L-tryptophan catabolic process to kynurenine"/>
    <property type="evidence" value="ECO:0007669"/>
    <property type="project" value="InterPro"/>
</dbReference>
<accession>A0AAE9ZEW7</accession>
<sequence length="390" mass="44624">MTLSKDYEHWIRTSFVEMNTALEEIYFAREARENVEGIGDEIKTQIREEGHEFIVQLLVEGNTDEGFENAFDLLGDVGLYMASLRRHEVTNPARETKSPLHEASALAMHISSFLGVVPRFATAHLTTRNRAVNGKIKSFTTLPDEYLFLDYNLRSIFAFKRAAELLSRVLPLGVTNPAAAILFEDAGDALRDVIESNDLLFKKLDRDRFFYCVRPYYKPYKVARQEYRGANGGDFSGINEIDLLLGLCSANDPYYSQLLVEKMLYMEPRDQISLRECMRQRSFLLQFLDAAPENKNDLTFKKNVEAYLSVCKLHGTTARQHHDKLVKDYIEKPSAALTPEKYKQVTASGPPLEELMSALEILRDMRLAVDRKNIRSAHDDMQKLRSYVGV</sequence>
<gene>
    <name evidence="1" type="ORF">PUV54_16550</name>
</gene>
<keyword evidence="2" id="KW-1185">Reference proteome</keyword>
<dbReference type="Gene3D" id="1.20.58.600">
    <property type="match status" value="1"/>
</dbReference>
<evidence type="ECO:0000313" key="1">
    <source>
        <dbReference type="EMBL" id="WDI31563.1"/>
    </source>
</evidence>
<dbReference type="Proteomes" id="UP001214043">
    <property type="component" value="Chromosome"/>
</dbReference>